<dbReference type="PANTHER" id="PTHR30329">
    <property type="entry name" value="STATOR ELEMENT OF FLAGELLAR MOTOR COMPLEX"/>
    <property type="match status" value="1"/>
</dbReference>
<dbReference type="EMBL" id="VFJB01000009">
    <property type="protein sequence ID" value="KAA0257106.1"/>
    <property type="molecule type" value="Genomic_DNA"/>
</dbReference>
<dbReference type="AlphaFoldDB" id="A0A5A8F185"/>
<evidence type="ECO:0000313" key="4">
    <source>
        <dbReference type="Proteomes" id="UP000322876"/>
    </source>
</evidence>
<dbReference type="Proteomes" id="UP000322876">
    <property type="component" value="Unassembled WGS sequence"/>
</dbReference>
<protein>
    <submittedName>
        <fullName evidence="3">OmpA family protein</fullName>
    </submittedName>
</protein>
<keyword evidence="1" id="KW-0472">Membrane</keyword>
<evidence type="ECO:0000256" key="1">
    <source>
        <dbReference type="PROSITE-ProRule" id="PRU00473"/>
    </source>
</evidence>
<dbReference type="PROSITE" id="PS51123">
    <property type="entry name" value="OMPA_2"/>
    <property type="match status" value="1"/>
</dbReference>
<proteinExistence type="predicted"/>
<dbReference type="InterPro" id="IPR036737">
    <property type="entry name" value="OmpA-like_sf"/>
</dbReference>
<dbReference type="InterPro" id="IPR006665">
    <property type="entry name" value="OmpA-like"/>
</dbReference>
<dbReference type="InterPro" id="IPR050330">
    <property type="entry name" value="Bact_OuterMem_StrucFunc"/>
</dbReference>
<reference evidence="3 4" key="1">
    <citation type="submission" date="2019-06" db="EMBL/GenBank/DDBJ databases">
        <title>Genomic insights into carbon and energy metabolism of Deferribacter autotrophicus revealed new metabolic traits in the phylum Deferribacteres.</title>
        <authorList>
            <person name="Slobodkin A.I."/>
            <person name="Slobodkina G.B."/>
            <person name="Allioux M."/>
            <person name="Alain K."/>
            <person name="Jebbar M."/>
            <person name="Shadrin V."/>
            <person name="Kublanov I.V."/>
            <person name="Toshchakov S.V."/>
            <person name="Bonch-Osmolovskaya E.A."/>
        </authorList>
    </citation>
    <scope>NUCLEOTIDE SEQUENCE [LARGE SCALE GENOMIC DNA]</scope>
    <source>
        <strain evidence="3 4">SL50</strain>
    </source>
</reference>
<feature type="domain" description="OmpA-like" evidence="2">
    <location>
        <begin position="93"/>
        <end position="210"/>
    </location>
</feature>
<comment type="caution">
    <text evidence="3">The sequence shown here is derived from an EMBL/GenBank/DDBJ whole genome shotgun (WGS) entry which is preliminary data.</text>
</comment>
<dbReference type="OrthoDB" id="9793208at2"/>
<evidence type="ECO:0000259" key="2">
    <source>
        <dbReference type="PROSITE" id="PS51123"/>
    </source>
</evidence>
<organism evidence="3 4">
    <name type="scientific">Deferribacter autotrophicus</name>
    <dbReference type="NCBI Taxonomy" id="500465"/>
    <lineage>
        <taxon>Bacteria</taxon>
        <taxon>Pseudomonadati</taxon>
        <taxon>Deferribacterota</taxon>
        <taxon>Deferribacteres</taxon>
        <taxon>Deferribacterales</taxon>
        <taxon>Deferribacteraceae</taxon>
        <taxon>Deferribacter</taxon>
    </lineage>
</organism>
<dbReference type="Gene3D" id="3.30.1330.60">
    <property type="entry name" value="OmpA-like domain"/>
    <property type="match status" value="1"/>
</dbReference>
<dbReference type="Pfam" id="PF00691">
    <property type="entry name" value="OmpA"/>
    <property type="match status" value="1"/>
</dbReference>
<dbReference type="CDD" id="cd07185">
    <property type="entry name" value="OmpA_C-like"/>
    <property type="match status" value="1"/>
</dbReference>
<name>A0A5A8F185_9BACT</name>
<dbReference type="SUPFAM" id="SSF103088">
    <property type="entry name" value="OmpA-like"/>
    <property type="match status" value="1"/>
</dbReference>
<evidence type="ECO:0000313" key="3">
    <source>
        <dbReference type="EMBL" id="KAA0257106.1"/>
    </source>
</evidence>
<dbReference type="GO" id="GO:0016020">
    <property type="term" value="C:membrane"/>
    <property type="evidence" value="ECO:0007669"/>
    <property type="project" value="UniProtKB-UniRule"/>
</dbReference>
<sequence>MLKLKRQIIRNFYLSLLIVLLSINISGGDEKYKFKVIAEKPGSIITSFYVYSKSSEDAKEEVSLNGWKVISVERIESTEYKQKVDNGVVKNALQTDFAKLKLIKTFYFDKGAFSFNLDNDTINFIKSLDKNKVYYIYGHTDSLPVNPNDKYKNNYELSILRAKFVKDLLKKYADIDENAKIVGLGEFYPLVSNSFEGAVQNRRVELYESD</sequence>
<accession>A0A5A8F185</accession>
<dbReference type="PANTHER" id="PTHR30329:SF21">
    <property type="entry name" value="LIPOPROTEIN YIAD-RELATED"/>
    <property type="match status" value="1"/>
</dbReference>
<keyword evidence="4" id="KW-1185">Reference proteome</keyword>
<gene>
    <name evidence="3" type="ORF">FHQ18_11090</name>
</gene>